<protein>
    <submittedName>
        <fullName evidence="2">Uncharacterized protein</fullName>
    </submittedName>
</protein>
<evidence type="ECO:0000313" key="2">
    <source>
        <dbReference type="EMBL" id="QEE30427.1"/>
    </source>
</evidence>
<gene>
    <name evidence="2" type="ORF">FTW19_22045</name>
</gene>
<accession>A0A5B9EJ55</accession>
<dbReference type="KEGG" id="talb:FTW19_22045"/>
<dbReference type="RefSeq" id="WP_147649740.1">
    <property type="nucleotide sequence ID" value="NZ_CP042806.1"/>
</dbReference>
<evidence type="ECO:0000256" key="1">
    <source>
        <dbReference type="SAM" id="MobiDB-lite"/>
    </source>
</evidence>
<name>A0A5B9EJ55_9BACT</name>
<evidence type="ECO:0000313" key="3">
    <source>
        <dbReference type="Proteomes" id="UP000321820"/>
    </source>
</evidence>
<feature type="compositionally biased region" description="Basic and acidic residues" evidence="1">
    <location>
        <begin position="1"/>
        <end position="10"/>
    </location>
</feature>
<dbReference type="Proteomes" id="UP000321820">
    <property type="component" value="Chromosome"/>
</dbReference>
<reference evidence="2 3" key="1">
    <citation type="submission" date="2019-08" db="EMBL/GenBank/DDBJ databases">
        <title>Complete genome sequence of Terriglobus albidus strain ORNL.</title>
        <authorList>
            <person name="Podar M."/>
        </authorList>
    </citation>
    <scope>NUCLEOTIDE SEQUENCE [LARGE SCALE GENOMIC DNA]</scope>
    <source>
        <strain evidence="2 3">ORNL</strain>
    </source>
</reference>
<dbReference type="EMBL" id="CP042806">
    <property type="protein sequence ID" value="QEE30427.1"/>
    <property type="molecule type" value="Genomic_DNA"/>
</dbReference>
<proteinExistence type="predicted"/>
<keyword evidence="3" id="KW-1185">Reference proteome</keyword>
<sequence length="67" mass="7367">MIGKTSDVKNHLRRKPHKNIFPFKPESEPDATGNSIEKSPLENESETQGALDPEGSLAVIATRKRPA</sequence>
<organism evidence="2 3">
    <name type="scientific">Terriglobus albidus</name>
    <dbReference type="NCBI Taxonomy" id="1592106"/>
    <lineage>
        <taxon>Bacteria</taxon>
        <taxon>Pseudomonadati</taxon>
        <taxon>Acidobacteriota</taxon>
        <taxon>Terriglobia</taxon>
        <taxon>Terriglobales</taxon>
        <taxon>Acidobacteriaceae</taxon>
        <taxon>Terriglobus</taxon>
    </lineage>
</organism>
<feature type="region of interest" description="Disordered" evidence="1">
    <location>
        <begin position="1"/>
        <end position="67"/>
    </location>
</feature>
<dbReference type="AlphaFoldDB" id="A0A5B9EJ55"/>